<evidence type="ECO:0000313" key="4">
    <source>
        <dbReference type="Proteomes" id="UP000000305"/>
    </source>
</evidence>
<dbReference type="AlphaFoldDB" id="E9H4M5"/>
<feature type="transmembrane region" description="Helical" evidence="2">
    <location>
        <begin position="53"/>
        <end position="73"/>
    </location>
</feature>
<feature type="transmembrane region" description="Helical" evidence="2">
    <location>
        <begin position="142"/>
        <end position="165"/>
    </location>
</feature>
<dbReference type="OrthoDB" id="6371229at2759"/>
<keyword evidence="2" id="KW-0812">Transmembrane</keyword>
<feature type="compositionally biased region" description="Acidic residues" evidence="1">
    <location>
        <begin position="214"/>
        <end position="230"/>
    </location>
</feature>
<dbReference type="HOGENOM" id="CLU_889238_0_0_1"/>
<evidence type="ECO:0000256" key="1">
    <source>
        <dbReference type="SAM" id="MobiDB-lite"/>
    </source>
</evidence>
<organism evidence="3 4">
    <name type="scientific">Daphnia pulex</name>
    <name type="common">Water flea</name>
    <dbReference type="NCBI Taxonomy" id="6669"/>
    <lineage>
        <taxon>Eukaryota</taxon>
        <taxon>Metazoa</taxon>
        <taxon>Ecdysozoa</taxon>
        <taxon>Arthropoda</taxon>
        <taxon>Crustacea</taxon>
        <taxon>Branchiopoda</taxon>
        <taxon>Diplostraca</taxon>
        <taxon>Cladocera</taxon>
        <taxon>Anomopoda</taxon>
        <taxon>Daphniidae</taxon>
        <taxon>Daphnia</taxon>
    </lineage>
</organism>
<evidence type="ECO:0000313" key="3">
    <source>
        <dbReference type="EMBL" id="EFX73170.1"/>
    </source>
</evidence>
<protein>
    <submittedName>
        <fullName evidence="3">Uncharacterized protein</fullName>
    </submittedName>
</protein>
<evidence type="ECO:0000256" key="2">
    <source>
        <dbReference type="SAM" id="Phobius"/>
    </source>
</evidence>
<feature type="region of interest" description="Disordered" evidence="1">
    <location>
        <begin position="279"/>
        <end position="313"/>
    </location>
</feature>
<keyword evidence="2" id="KW-0472">Membrane</keyword>
<feature type="region of interest" description="Disordered" evidence="1">
    <location>
        <begin position="213"/>
        <end position="240"/>
    </location>
</feature>
<keyword evidence="4" id="KW-1185">Reference proteome</keyword>
<feature type="transmembrane region" description="Helical" evidence="2">
    <location>
        <begin position="21"/>
        <end position="41"/>
    </location>
</feature>
<name>E9H4M5_DAPPU</name>
<feature type="compositionally biased region" description="Low complexity" evidence="1">
    <location>
        <begin position="283"/>
        <end position="301"/>
    </location>
</feature>
<sequence length="313" mass="34100">MSGDSNGKKPDGKGRAKIPSVLLALTGIAVVAIQTYVFISFDQFKDSYGPFTLYNGVAIASGAVSCLTGFIGFCCTSSKRSSSGFCFSALVGVLAAICSAGSAALTAIESSKIHSDDIDHPCALSAANDQTINCQLWFDLEVAVAALSVLSFILSVTLCIVIMAGSSKSKKKMQRSNVERPVEMVREMEHIPAAQPVVVIMPVIVEEVYKEMEVVEPEPEEPEESEESEPETNTIAGRQPYIEQLRMLSREELERRLGEHMQHQFLEELRTELNRRNLIPINGRSGSSSSSSVRSASKVPVAPRPDYYQEETL</sequence>
<keyword evidence="2" id="KW-1133">Transmembrane helix</keyword>
<dbReference type="KEGG" id="dpx:DAPPUDRAFT_109931"/>
<dbReference type="Proteomes" id="UP000000305">
    <property type="component" value="Unassembled WGS sequence"/>
</dbReference>
<dbReference type="EMBL" id="GL732592">
    <property type="protein sequence ID" value="EFX73170.1"/>
    <property type="molecule type" value="Genomic_DNA"/>
</dbReference>
<accession>E9H4M5</accession>
<dbReference type="InParanoid" id="E9H4M5"/>
<proteinExistence type="predicted"/>
<gene>
    <name evidence="3" type="ORF">DAPPUDRAFT_109931</name>
</gene>
<reference evidence="3 4" key="1">
    <citation type="journal article" date="2011" name="Science">
        <title>The ecoresponsive genome of Daphnia pulex.</title>
        <authorList>
            <person name="Colbourne J.K."/>
            <person name="Pfrender M.E."/>
            <person name="Gilbert D."/>
            <person name="Thomas W.K."/>
            <person name="Tucker A."/>
            <person name="Oakley T.H."/>
            <person name="Tokishita S."/>
            <person name="Aerts A."/>
            <person name="Arnold G.J."/>
            <person name="Basu M.K."/>
            <person name="Bauer D.J."/>
            <person name="Caceres C.E."/>
            <person name="Carmel L."/>
            <person name="Casola C."/>
            <person name="Choi J.H."/>
            <person name="Detter J.C."/>
            <person name="Dong Q."/>
            <person name="Dusheyko S."/>
            <person name="Eads B.D."/>
            <person name="Frohlich T."/>
            <person name="Geiler-Samerotte K.A."/>
            <person name="Gerlach D."/>
            <person name="Hatcher P."/>
            <person name="Jogdeo S."/>
            <person name="Krijgsveld J."/>
            <person name="Kriventseva E.V."/>
            <person name="Kultz D."/>
            <person name="Laforsch C."/>
            <person name="Lindquist E."/>
            <person name="Lopez J."/>
            <person name="Manak J.R."/>
            <person name="Muller J."/>
            <person name="Pangilinan J."/>
            <person name="Patwardhan R.P."/>
            <person name="Pitluck S."/>
            <person name="Pritham E.J."/>
            <person name="Rechtsteiner A."/>
            <person name="Rho M."/>
            <person name="Rogozin I.B."/>
            <person name="Sakarya O."/>
            <person name="Salamov A."/>
            <person name="Schaack S."/>
            <person name="Shapiro H."/>
            <person name="Shiga Y."/>
            <person name="Skalitzky C."/>
            <person name="Smith Z."/>
            <person name="Souvorov A."/>
            <person name="Sung W."/>
            <person name="Tang Z."/>
            <person name="Tsuchiya D."/>
            <person name="Tu H."/>
            <person name="Vos H."/>
            <person name="Wang M."/>
            <person name="Wolf Y.I."/>
            <person name="Yamagata H."/>
            <person name="Yamada T."/>
            <person name="Ye Y."/>
            <person name="Shaw J.R."/>
            <person name="Andrews J."/>
            <person name="Crease T.J."/>
            <person name="Tang H."/>
            <person name="Lucas S.M."/>
            <person name="Robertson H.M."/>
            <person name="Bork P."/>
            <person name="Koonin E.V."/>
            <person name="Zdobnov E.M."/>
            <person name="Grigoriev I.V."/>
            <person name="Lynch M."/>
            <person name="Boore J.L."/>
        </authorList>
    </citation>
    <scope>NUCLEOTIDE SEQUENCE [LARGE SCALE GENOMIC DNA]</scope>
</reference>
<feature type="transmembrane region" description="Helical" evidence="2">
    <location>
        <begin position="85"/>
        <end position="108"/>
    </location>
</feature>